<dbReference type="Gene3D" id="3.40.50.1820">
    <property type="entry name" value="alpha/beta hydrolase"/>
    <property type="match status" value="1"/>
</dbReference>
<dbReference type="PROSITE" id="PS00131">
    <property type="entry name" value="CARBOXYPEPT_SER_SER"/>
    <property type="match status" value="1"/>
</dbReference>
<evidence type="ECO:0000256" key="1">
    <source>
        <dbReference type="ARBA" id="ARBA00009431"/>
    </source>
</evidence>
<dbReference type="RefSeq" id="XP_066713356.1">
    <property type="nucleotide sequence ID" value="XM_066861186.1"/>
</dbReference>
<keyword evidence="5" id="KW-0325">Glycoprotein</keyword>
<dbReference type="InterPro" id="IPR029058">
    <property type="entry name" value="AB_hydrolase_fold"/>
</dbReference>
<sequence>MTNTRSRRFHLWTESYGGHWGPGFFRHFWEQNERIRNGTTGGRGVQLEMGSLGIINGLVSARVQYPFYPEFGRNNTYGIAVNEFTYKLMKLNMEMTGGCKTAVDNCILTDHLPQGETLCAHAHMVCTNLVVGPFTTLGGRDNYDIRAAANADIPRSRYWMDYVNTARVQDALGVDLNYTNKSSIGVNLTFALQGDQVRDTTFHDLEWLLAKGVRVALIYGDADFLCNWVGGEAVSLALKWPNVSAFANADYAPFTVAGSNTNKTYGETRQYGGLSFTRVYDADLREPRGGQRDCYERWVG</sequence>
<dbReference type="InterPro" id="IPR018202">
    <property type="entry name" value="Ser_caboxypep_ser_AS"/>
</dbReference>
<evidence type="ECO:0000256" key="5">
    <source>
        <dbReference type="ARBA" id="ARBA00023180"/>
    </source>
</evidence>
<proteinExistence type="inferred from homology"/>
<dbReference type="Proteomes" id="UP001480595">
    <property type="component" value="Unassembled WGS sequence"/>
</dbReference>
<comment type="similarity">
    <text evidence="1">Belongs to the peptidase S10 family.</text>
</comment>
<name>A0ABR1U9E1_9PEZI</name>
<evidence type="ECO:0000256" key="2">
    <source>
        <dbReference type="ARBA" id="ARBA00022645"/>
    </source>
</evidence>
<keyword evidence="2" id="KW-0121">Carboxypeptidase</keyword>
<keyword evidence="4" id="KW-0378">Hydrolase</keyword>
<accession>A0ABR1U9E1</accession>
<dbReference type="InterPro" id="IPR001563">
    <property type="entry name" value="Peptidase_S10"/>
</dbReference>
<dbReference type="EMBL" id="JAQQWL010000010">
    <property type="protein sequence ID" value="KAK8054710.1"/>
    <property type="molecule type" value="Genomic_DNA"/>
</dbReference>
<dbReference type="SUPFAM" id="SSF53474">
    <property type="entry name" value="alpha/beta-Hydrolases"/>
    <property type="match status" value="1"/>
</dbReference>
<evidence type="ECO:0008006" key="8">
    <source>
        <dbReference type="Google" id="ProtNLM"/>
    </source>
</evidence>
<comment type="caution">
    <text evidence="6">The sequence shown here is derived from an EMBL/GenBank/DDBJ whole genome shotgun (WGS) entry which is preliminary data.</text>
</comment>
<gene>
    <name evidence="6" type="ORF">PG994_009777</name>
</gene>
<keyword evidence="3" id="KW-0645">Protease</keyword>
<evidence type="ECO:0000256" key="4">
    <source>
        <dbReference type="ARBA" id="ARBA00022801"/>
    </source>
</evidence>
<evidence type="ECO:0000313" key="6">
    <source>
        <dbReference type="EMBL" id="KAK8054710.1"/>
    </source>
</evidence>
<protein>
    <recommendedName>
        <fullName evidence="8">Carboxypeptidase</fullName>
    </recommendedName>
</protein>
<dbReference type="Gene3D" id="1.10.287.410">
    <property type="match status" value="1"/>
</dbReference>
<evidence type="ECO:0000313" key="7">
    <source>
        <dbReference type="Proteomes" id="UP001480595"/>
    </source>
</evidence>
<organism evidence="6 7">
    <name type="scientific">Apiospora phragmitis</name>
    <dbReference type="NCBI Taxonomy" id="2905665"/>
    <lineage>
        <taxon>Eukaryota</taxon>
        <taxon>Fungi</taxon>
        <taxon>Dikarya</taxon>
        <taxon>Ascomycota</taxon>
        <taxon>Pezizomycotina</taxon>
        <taxon>Sordariomycetes</taxon>
        <taxon>Xylariomycetidae</taxon>
        <taxon>Amphisphaeriales</taxon>
        <taxon>Apiosporaceae</taxon>
        <taxon>Apiospora</taxon>
    </lineage>
</organism>
<dbReference type="GeneID" id="92094249"/>
<keyword evidence="7" id="KW-1185">Reference proteome</keyword>
<evidence type="ECO:0000256" key="3">
    <source>
        <dbReference type="ARBA" id="ARBA00022670"/>
    </source>
</evidence>
<dbReference type="Pfam" id="PF00450">
    <property type="entry name" value="Peptidase_S10"/>
    <property type="match status" value="1"/>
</dbReference>
<reference evidence="6 7" key="1">
    <citation type="submission" date="2023-01" db="EMBL/GenBank/DDBJ databases">
        <title>Analysis of 21 Apiospora genomes using comparative genomics revels a genus with tremendous synthesis potential of carbohydrate active enzymes and secondary metabolites.</title>
        <authorList>
            <person name="Sorensen T."/>
        </authorList>
    </citation>
    <scope>NUCLEOTIDE SEQUENCE [LARGE SCALE GENOMIC DNA]</scope>
    <source>
        <strain evidence="6 7">CBS 135458</strain>
    </source>
</reference>